<evidence type="ECO:0000256" key="1">
    <source>
        <dbReference type="SAM" id="Phobius"/>
    </source>
</evidence>
<dbReference type="RefSeq" id="WP_276238356.1">
    <property type="nucleotide sequence ID" value="NZ_CP119989.1"/>
</dbReference>
<accession>A0ABD5WY33</accession>
<dbReference type="AlphaFoldDB" id="A0ABD5WY33"/>
<comment type="caution">
    <text evidence="3">The sequence shown here is derived from an EMBL/GenBank/DDBJ whole genome shotgun (WGS) entry which is preliminary data.</text>
</comment>
<feature type="transmembrane region" description="Helical" evidence="1">
    <location>
        <begin position="7"/>
        <end position="26"/>
    </location>
</feature>
<name>A0ABD5WY33_9EURY</name>
<feature type="transmembrane region" description="Helical" evidence="1">
    <location>
        <begin position="80"/>
        <end position="100"/>
    </location>
</feature>
<evidence type="ECO:0000259" key="2">
    <source>
        <dbReference type="Pfam" id="PF03703"/>
    </source>
</evidence>
<protein>
    <submittedName>
        <fullName evidence="3">PH domain-containing protein</fullName>
    </submittedName>
</protein>
<dbReference type="Proteomes" id="UP001596388">
    <property type="component" value="Unassembled WGS sequence"/>
</dbReference>
<keyword evidence="1" id="KW-0812">Transmembrane</keyword>
<keyword evidence="1" id="KW-1133">Transmembrane helix</keyword>
<dbReference type="InterPro" id="IPR005182">
    <property type="entry name" value="YdbS-like_PH"/>
</dbReference>
<gene>
    <name evidence="3" type="ORF">ACFQKD_07615</name>
</gene>
<reference evidence="3 4" key="1">
    <citation type="journal article" date="2019" name="Int. J. Syst. Evol. Microbiol.">
        <title>The Global Catalogue of Microorganisms (GCM) 10K type strain sequencing project: providing services to taxonomists for standard genome sequencing and annotation.</title>
        <authorList>
            <consortium name="The Broad Institute Genomics Platform"/>
            <consortium name="The Broad Institute Genome Sequencing Center for Infectious Disease"/>
            <person name="Wu L."/>
            <person name="Ma J."/>
        </authorList>
    </citation>
    <scope>NUCLEOTIDE SEQUENCE [LARGE SCALE GENOMIC DNA]</scope>
    <source>
        <strain evidence="3 4">DT55</strain>
    </source>
</reference>
<feature type="domain" description="YdbS-like PH" evidence="2">
    <location>
        <begin position="133"/>
        <end position="208"/>
    </location>
</feature>
<evidence type="ECO:0000313" key="4">
    <source>
        <dbReference type="Proteomes" id="UP001596388"/>
    </source>
</evidence>
<sequence length="212" mass="23643">MARGKPAVWSTILGLPFIVAGVYVYVGGLEVPPLVGLPFAVFGGFIVVMGFYIHFVAAPESPTMRDDEHIVDKRHPTQRVALVKICLGLPLLAATVYLMFFSQVPYVYPTVTLLVGLYFFSKGLEVYWSNSLTTYYLTNRRMIREYRLISLIRQELPLDKVRGVEERKSVTEALVGLGNVKVASGGGGGSLKIVMRNMEQSTKFADQIREYV</sequence>
<evidence type="ECO:0000313" key="3">
    <source>
        <dbReference type="EMBL" id="MFC7097170.1"/>
    </source>
</evidence>
<feature type="transmembrane region" description="Helical" evidence="1">
    <location>
        <begin position="38"/>
        <end position="59"/>
    </location>
</feature>
<dbReference type="Pfam" id="PF03703">
    <property type="entry name" value="bPH_2"/>
    <property type="match status" value="1"/>
</dbReference>
<keyword evidence="1" id="KW-0472">Membrane</keyword>
<organism evidence="3 4">
    <name type="scientific">Halobaculum marinum</name>
    <dbReference type="NCBI Taxonomy" id="3031996"/>
    <lineage>
        <taxon>Archaea</taxon>
        <taxon>Methanobacteriati</taxon>
        <taxon>Methanobacteriota</taxon>
        <taxon>Stenosarchaea group</taxon>
        <taxon>Halobacteria</taxon>
        <taxon>Halobacteriales</taxon>
        <taxon>Haloferacaceae</taxon>
        <taxon>Halobaculum</taxon>
    </lineage>
</organism>
<keyword evidence="4" id="KW-1185">Reference proteome</keyword>
<dbReference type="GeneID" id="79268929"/>
<feature type="transmembrane region" description="Helical" evidence="1">
    <location>
        <begin position="106"/>
        <end position="124"/>
    </location>
</feature>
<proteinExistence type="predicted"/>
<dbReference type="EMBL" id="JBHTAG010000002">
    <property type="protein sequence ID" value="MFC7097170.1"/>
    <property type="molecule type" value="Genomic_DNA"/>
</dbReference>